<dbReference type="GO" id="GO:0006508">
    <property type="term" value="P:proteolysis"/>
    <property type="evidence" value="ECO:0007669"/>
    <property type="project" value="UniProtKB-KW"/>
</dbReference>
<evidence type="ECO:0000256" key="7">
    <source>
        <dbReference type="ARBA" id="ARBA00022833"/>
    </source>
</evidence>
<proteinExistence type="inferred from homology"/>
<dbReference type="SUPFAM" id="SSF50156">
    <property type="entry name" value="PDZ domain-like"/>
    <property type="match status" value="1"/>
</dbReference>
<evidence type="ECO:0000256" key="3">
    <source>
        <dbReference type="ARBA" id="ARBA00007931"/>
    </source>
</evidence>
<name>A0A7L4YS35_9ACTN</name>
<dbReference type="Proteomes" id="UP000463857">
    <property type="component" value="Chromosome"/>
</dbReference>
<feature type="transmembrane region" description="Helical" evidence="11">
    <location>
        <begin position="130"/>
        <end position="150"/>
    </location>
</feature>
<evidence type="ECO:0000256" key="10">
    <source>
        <dbReference type="ARBA" id="ARBA00023136"/>
    </source>
</evidence>
<keyword evidence="6" id="KW-0378">Hydrolase</keyword>
<keyword evidence="10 11" id="KW-0472">Membrane</keyword>
<dbReference type="InterPro" id="IPR008915">
    <property type="entry name" value="Peptidase_M50"/>
</dbReference>
<dbReference type="OrthoDB" id="9782003at2"/>
<dbReference type="InterPro" id="IPR004387">
    <property type="entry name" value="Pept_M50_Zn"/>
</dbReference>
<comment type="similarity">
    <text evidence="3">Belongs to the peptidase M50B family.</text>
</comment>
<dbReference type="Gene3D" id="2.30.42.10">
    <property type="match status" value="1"/>
</dbReference>
<accession>A0A7L4YS35</accession>
<comment type="cofactor">
    <cofactor evidence="1">
        <name>Zn(2+)</name>
        <dbReference type="ChEBI" id="CHEBI:29105"/>
    </cofactor>
</comment>
<dbReference type="InterPro" id="IPR036034">
    <property type="entry name" value="PDZ_sf"/>
</dbReference>
<evidence type="ECO:0000259" key="12">
    <source>
        <dbReference type="Pfam" id="PF02163"/>
    </source>
</evidence>
<evidence type="ECO:0000256" key="11">
    <source>
        <dbReference type="SAM" id="Phobius"/>
    </source>
</evidence>
<dbReference type="AlphaFoldDB" id="A0A7L4YS35"/>
<reference evidence="14 15" key="1">
    <citation type="journal article" date="2018" name="Int. J. Syst. Evol. Microbiol.">
        <title>Epidermidibacterium keratini gen. nov., sp. nov., a member of the family Sporichthyaceae, isolated from keratin epidermis.</title>
        <authorList>
            <person name="Lee D.G."/>
            <person name="Trujillo M.E."/>
            <person name="Kang S."/>
            <person name="Nam J.J."/>
            <person name="Kim Y.J."/>
        </authorList>
    </citation>
    <scope>NUCLEOTIDE SEQUENCE [LARGE SCALE GENOMIC DNA]</scope>
    <source>
        <strain evidence="14 15">EPI-7</strain>
    </source>
</reference>
<dbReference type="PANTHER" id="PTHR42837:SF2">
    <property type="entry name" value="MEMBRANE METALLOPROTEASE ARASP2, CHLOROPLASTIC-RELATED"/>
    <property type="match status" value="1"/>
</dbReference>
<evidence type="ECO:0000256" key="8">
    <source>
        <dbReference type="ARBA" id="ARBA00022989"/>
    </source>
</evidence>
<dbReference type="Pfam" id="PF02163">
    <property type="entry name" value="Peptidase_M50"/>
    <property type="match status" value="1"/>
</dbReference>
<dbReference type="InterPro" id="IPR041489">
    <property type="entry name" value="PDZ_6"/>
</dbReference>
<dbReference type="CDD" id="cd23081">
    <property type="entry name" value="cpPDZ_EcRseP-like"/>
    <property type="match status" value="1"/>
</dbReference>
<comment type="subcellular location">
    <subcellularLocation>
        <location evidence="2">Membrane</location>
        <topology evidence="2">Multi-pass membrane protein</topology>
    </subcellularLocation>
</comment>
<feature type="transmembrane region" description="Helical" evidence="11">
    <location>
        <begin position="353"/>
        <end position="373"/>
    </location>
</feature>
<evidence type="ECO:0000256" key="1">
    <source>
        <dbReference type="ARBA" id="ARBA00001947"/>
    </source>
</evidence>
<gene>
    <name evidence="14" type="ORF">EK0264_17350</name>
</gene>
<protein>
    <submittedName>
        <fullName evidence="14">PDZ domain-containing protein</fullName>
    </submittedName>
</protein>
<keyword evidence="9" id="KW-0482">Metalloprotease</keyword>
<feature type="transmembrane region" description="Helical" evidence="11">
    <location>
        <begin position="415"/>
        <end position="436"/>
    </location>
</feature>
<dbReference type="InParanoid" id="A0A7L4YS35"/>
<dbReference type="RefSeq" id="WP_159546996.1">
    <property type="nucleotide sequence ID" value="NZ_CP047156.1"/>
</dbReference>
<dbReference type="KEGG" id="eke:EK0264_17350"/>
<evidence type="ECO:0000313" key="15">
    <source>
        <dbReference type="Proteomes" id="UP000463857"/>
    </source>
</evidence>
<keyword evidence="7" id="KW-0862">Zinc</keyword>
<dbReference type="FunCoup" id="A0A7L4YS35">
    <property type="interactions" value="117"/>
</dbReference>
<dbReference type="GO" id="GO:0016020">
    <property type="term" value="C:membrane"/>
    <property type="evidence" value="ECO:0007669"/>
    <property type="project" value="UniProtKB-SubCell"/>
</dbReference>
<feature type="domain" description="PDZ" evidence="13">
    <location>
        <begin position="195"/>
        <end position="241"/>
    </location>
</feature>
<dbReference type="EMBL" id="CP047156">
    <property type="protein sequence ID" value="QHC01872.1"/>
    <property type="molecule type" value="Genomic_DNA"/>
</dbReference>
<sequence>MLTALGVLLFVVGLLFSIWWHELGHYLAAKKFGMRVSQFFVGFGPTMWSRQRGETEHGIKWIPLGGFIRIVGMIPPARKPDKDIAGGRFSDLITQVREQSQAEVLPTDGDRVFYAKPWWQRAITMIAGPIQNAILAAIIFTIVLTAFGVATPSLTVQTVTECVLPSTTNAKNCTTPVDKDGRVCEAGATDCALPPKSPAAEAGFRPGDTITELNGEPVGNWDDIRSEIRVSAGEQLVFGVDRAGESLQLSLTPMPNKVRADDNPDQTVTVGYVGIAPTTPMTPMPISEVPGYVGSIVSTAVDRIIELPSRVPQLFRATFAGEERDPEGPVGVVGVGRLSGEILALDQPVAERVAYFLSLLASLNLMLFLFNLLPLYPLDGGHIVGALYEGVRNGVYRLRRKVPPGPVDTARMMPVAYVVASVFIVFSGLLVIADIINPITLNG</sequence>
<evidence type="ECO:0000256" key="6">
    <source>
        <dbReference type="ARBA" id="ARBA00022801"/>
    </source>
</evidence>
<evidence type="ECO:0000313" key="14">
    <source>
        <dbReference type="EMBL" id="QHC01872.1"/>
    </source>
</evidence>
<keyword evidence="4" id="KW-0645">Protease</keyword>
<evidence type="ECO:0000256" key="9">
    <source>
        <dbReference type="ARBA" id="ARBA00023049"/>
    </source>
</evidence>
<evidence type="ECO:0000256" key="4">
    <source>
        <dbReference type="ARBA" id="ARBA00022670"/>
    </source>
</evidence>
<evidence type="ECO:0000259" key="13">
    <source>
        <dbReference type="Pfam" id="PF17820"/>
    </source>
</evidence>
<keyword evidence="15" id="KW-1185">Reference proteome</keyword>
<keyword evidence="8 11" id="KW-1133">Transmembrane helix</keyword>
<organism evidence="14 15">
    <name type="scientific">Epidermidibacterium keratini</name>
    <dbReference type="NCBI Taxonomy" id="1891644"/>
    <lineage>
        <taxon>Bacteria</taxon>
        <taxon>Bacillati</taxon>
        <taxon>Actinomycetota</taxon>
        <taxon>Actinomycetes</taxon>
        <taxon>Sporichthyales</taxon>
        <taxon>Sporichthyaceae</taxon>
        <taxon>Epidermidibacterium</taxon>
    </lineage>
</organism>
<keyword evidence="5 11" id="KW-0812">Transmembrane</keyword>
<evidence type="ECO:0000256" key="2">
    <source>
        <dbReference type="ARBA" id="ARBA00004141"/>
    </source>
</evidence>
<feature type="domain" description="Peptidase M50" evidence="12">
    <location>
        <begin position="10"/>
        <end position="393"/>
    </location>
</feature>
<dbReference type="PANTHER" id="PTHR42837">
    <property type="entry name" value="REGULATOR OF SIGMA-E PROTEASE RSEP"/>
    <property type="match status" value="1"/>
</dbReference>
<dbReference type="CDD" id="cd06163">
    <property type="entry name" value="S2P-M50_PDZ_RseP-like"/>
    <property type="match status" value="1"/>
</dbReference>
<dbReference type="GO" id="GO:0004222">
    <property type="term" value="F:metalloendopeptidase activity"/>
    <property type="evidence" value="ECO:0007669"/>
    <property type="project" value="InterPro"/>
</dbReference>
<evidence type="ECO:0000256" key="5">
    <source>
        <dbReference type="ARBA" id="ARBA00022692"/>
    </source>
</evidence>
<dbReference type="Pfam" id="PF17820">
    <property type="entry name" value="PDZ_6"/>
    <property type="match status" value="1"/>
</dbReference>